<protein>
    <submittedName>
        <fullName evidence="2">Universal stress protein</fullName>
    </submittedName>
</protein>
<evidence type="ECO:0000313" key="3">
    <source>
        <dbReference type="Proteomes" id="UP000241829"/>
    </source>
</evidence>
<dbReference type="InterPro" id="IPR006016">
    <property type="entry name" value="UspA"/>
</dbReference>
<evidence type="ECO:0000259" key="1">
    <source>
        <dbReference type="Pfam" id="PF00582"/>
    </source>
</evidence>
<gene>
    <name evidence="2" type="ORF">C7H73_04685</name>
</gene>
<dbReference type="RefSeq" id="WP_106845580.1">
    <property type="nucleotide sequence ID" value="NZ_CP027792.1"/>
</dbReference>
<dbReference type="AlphaFoldDB" id="A0A2P1NJ07"/>
<evidence type="ECO:0000313" key="2">
    <source>
        <dbReference type="EMBL" id="AVP57023.1"/>
    </source>
</evidence>
<reference evidence="3" key="1">
    <citation type="submission" date="2018-03" db="EMBL/GenBank/DDBJ databases">
        <title>Genome sequencing of Melaminivora sp. strain SC2-7.</title>
        <authorList>
            <person name="Kim S.-J."/>
            <person name="Heo J."/>
            <person name="Ahn J.-H."/>
            <person name="Kwon S.-W."/>
        </authorList>
    </citation>
    <scope>NUCLEOTIDE SEQUENCE [LARGE SCALE GENOMIC DNA]</scope>
    <source>
        <strain evidence="3">SC2-7</strain>
    </source>
</reference>
<dbReference type="SUPFAM" id="SSF52402">
    <property type="entry name" value="Adenine nucleotide alpha hydrolases-like"/>
    <property type="match status" value="1"/>
</dbReference>
<dbReference type="Gene3D" id="3.40.50.12370">
    <property type="match status" value="1"/>
</dbReference>
<dbReference type="OrthoDB" id="9792500at2"/>
<dbReference type="EMBL" id="CP027792">
    <property type="protein sequence ID" value="AVP57023.1"/>
    <property type="molecule type" value="Genomic_DNA"/>
</dbReference>
<dbReference type="Pfam" id="PF00582">
    <property type="entry name" value="Usp"/>
    <property type="match status" value="1"/>
</dbReference>
<name>A0A2P1NJ07_9BURK</name>
<dbReference type="Proteomes" id="UP000241829">
    <property type="component" value="Chromosome"/>
</dbReference>
<sequence>MRIQTIVALTDFSTTAEHALDRAALLAAHHGARLELLYAAEQQDAKFCDPQARLEQRARQLARRHGLAVGALPNAGVAAVLTAAGRADLLVMDSRLHGRRPWPARATGLLARVLRASACPVLVVQTAARAPYAHALVHASGDAGGALQRSAIGLQGGATVELFHAARALRGLPLACGEAFARALRSRRQQAQPQRARLRVSDAFEARRNRVGLATGGLDAVRQLAVQQQSTRADLLVLAHARRSLLRDLLQAGKPHRLLAGPDGVGCDVLLVPGALAAAAVRPQAMGSGWTQAAS</sequence>
<feature type="domain" description="UspA" evidence="1">
    <location>
        <begin position="4"/>
        <end position="61"/>
    </location>
</feature>
<organism evidence="2 3">
    <name type="scientific">Pulveribacter suum</name>
    <dbReference type="NCBI Taxonomy" id="2116657"/>
    <lineage>
        <taxon>Bacteria</taxon>
        <taxon>Pseudomonadati</taxon>
        <taxon>Pseudomonadota</taxon>
        <taxon>Betaproteobacteria</taxon>
        <taxon>Burkholderiales</taxon>
        <taxon>Comamonadaceae</taxon>
        <taxon>Pulveribacter</taxon>
    </lineage>
</organism>
<accession>A0A2P1NJ07</accession>
<proteinExistence type="predicted"/>
<keyword evidence="3" id="KW-1185">Reference proteome</keyword>
<dbReference type="KEGG" id="melm:C7H73_04685"/>